<reference evidence="1 2" key="1">
    <citation type="journal article" date="2016" name="Genome Announc.">
        <title>Draft Genome Sequences of Five Rapidly Growing Mycobacterium Species, M. thermoresistibile, M. fortuitum subsp. acetamidolyticum, M. canariasense, M. brisbanense, and M. novocastrense.</title>
        <authorList>
            <person name="Katahira K."/>
            <person name="Ogura Y."/>
            <person name="Gotoh Y."/>
            <person name="Hayashi T."/>
        </authorList>
    </citation>
    <scope>NUCLEOTIDE SEQUENCE [LARGE SCALE GENOMIC DNA]</scope>
    <source>
        <strain evidence="1 2">JCM6368</strain>
    </source>
</reference>
<evidence type="ECO:0000313" key="1">
    <source>
        <dbReference type="EMBL" id="GAT06482.1"/>
    </source>
</evidence>
<accession>A0A100WXW8</accession>
<reference evidence="2" key="2">
    <citation type="submission" date="2016-02" db="EMBL/GenBank/DDBJ databases">
        <title>Draft genome sequence of five rapidly growing Mycobacterium species.</title>
        <authorList>
            <person name="Katahira K."/>
            <person name="Gotou Y."/>
            <person name="Iida K."/>
            <person name="Ogura Y."/>
            <person name="Hayashi T."/>
        </authorList>
    </citation>
    <scope>NUCLEOTIDE SEQUENCE [LARGE SCALE GENOMIC DNA]</scope>
    <source>
        <strain evidence="2">JCM6368</strain>
    </source>
</reference>
<dbReference type="EMBL" id="BCSZ01000078">
    <property type="protein sequence ID" value="GAT06482.1"/>
    <property type="molecule type" value="Genomic_DNA"/>
</dbReference>
<protein>
    <submittedName>
        <fullName evidence="1">Uncharacterized protein</fullName>
    </submittedName>
</protein>
<dbReference type="RefSeq" id="WP_165613889.1">
    <property type="nucleotide sequence ID" value="NZ_BCSZ01000078.1"/>
</dbReference>
<organism evidence="1 2">
    <name type="scientific">Mycolicibacterium fortuitum subsp. acetamidolyticum</name>
    <dbReference type="NCBI Taxonomy" id="144550"/>
    <lineage>
        <taxon>Bacteria</taxon>
        <taxon>Bacillati</taxon>
        <taxon>Actinomycetota</taxon>
        <taxon>Actinomycetes</taxon>
        <taxon>Mycobacteriales</taxon>
        <taxon>Mycobacteriaceae</taxon>
        <taxon>Mycolicibacterium</taxon>
    </lineage>
</organism>
<dbReference type="Proteomes" id="UP000069705">
    <property type="component" value="Unassembled WGS sequence"/>
</dbReference>
<dbReference type="AlphaFoldDB" id="A0A100WXW8"/>
<name>A0A100WXW8_MYCFO</name>
<evidence type="ECO:0000313" key="2">
    <source>
        <dbReference type="Proteomes" id="UP000069705"/>
    </source>
</evidence>
<sequence>MVKRHHPSIVDLLADDSPGSDFAFEPERLLLIARTPDLEPAVVASAIDENGHRPL</sequence>
<gene>
    <name evidence="1" type="ORF">RMCFA_6593</name>
</gene>
<comment type="caution">
    <text evidence="1">The sequence shown here is derived from an EMBL/GenBank/DDBJ whole genome shotgun (WGS) entry which is preliminary data.</text>
</comment>
<proteinExistence type="predicted"/>